<dbReference type="RefSeq" id="WP_160739180.1">
    <property type="nucleotide sequence ID" value="NZ_WTYQ01000002.1"/>
</dbReference>
<dbReference type="PANTHER" id="PTHR43004">
    <property type="entry name" value="TRK SYSTEM POTASSIUM UPTAKE PROTEIN"/>
    <property type="match status" value="1"/>
</dbReference>
<dbReference type="SUPFAM" id="SSF51905">
    <property type="entry name" value="FAD/NAD(P)-binding domain"/>
    <property type="match status" value="1"/>
</dbReference>
<evidence type="ECO:0000259" key="3">
    <source>
        <dbReference type="Pfam" id="PF01494"/>
    </source>
</evidence>
<keyword evidence="4" id="KW-0503">Monooxygenase</keyword>
<name>A0A845AB63_9SPHN</name>
<dbReference type="EMBL" id="WTYQ01000002">
    <property type="protein sequence ID" value="MXP26035.1"/>
    <property type="molecule type" value="Genomic_DNA"/>
</dbReference>
<comment type="caution">
    <text evidence="4">The sequence shown here is derived from an EMBL/GenBank/DDBJ whole genome shotgun (WGS) entry which is preliminary data.</text>
</comment>
<dbReference type="GO" id="GO:0018659">
    <property type="term" value="F:4-hydroxybenzoate 3-monooxygenase activity"/>
    <property type="evidence" value="ECO:0007669"/>
    <property type="project" value="UniProtKB-EC"/>
</dbReference>
<dbReference type="OrthoDB" id="9791689at2"/>
<gene>
    <name evidence="4" type="primary">pobA</name>
    <name evidence="4" type="ORF">GRI39_08265</name>
</gene>
<proteinExistence type="predicted"/>
<dbReference type="EC" id="1.14.13.2" evidence="4"/>
<keyword evidence="5" id="KW-1185">Reference proteome</keyword>
<organism evidence="4 5">
    <name type="scientific">Altericroceibacterium indicum</name>
    <dbReference type="NCBI Taxonomy" id="374177"/>
    <lineage>
        <taxon>Bacteria</taxon>
        <taxon>Pseudomonadati</taxon>
        <taxon>Pseudomonadota</taxon>
        <taxon>Alphaproteobacteria</taxon>
        <taxon>Sphingomonadales</taxon>
        <taxon>Erythrobacteraceae</taxon>
        <taxon>Altericroceibacterium</taxon>
    </lineage>
</organism>
<dbReference type="GO" id="GO:0071949">
    <property type="term" value="F:FAD binding"/>
    <property type="evidence" value="ECO:0007669"/>
    <property type="project" value="InterPro"/>
</dbReference>
<keyword evidence="1" id="KW-0285">Flavoprotein</keyword>
<dbReference type="InterPro" id="IPR050641">
    <property type="entry name" value="RIFMO-like"/>
</dbReference>
<dbReference type="NCBIfam" id="NF006091">
    <property type="entry name" value="PRK08243.1"/>
    <property type="match status" value="1"/>
</dbReference>
<feature type="domain" description="FAD-binding" evidence="3">
    <location>
        <begin position="2"/>
        <end position="342"/>
    </location>
</feature>
<dbReference type="Gene3D" id="3.50.50.60">
    <property type="entry name" value="FAD/NAD(P)-binding domain"/>
    <property type="match status" value="1"/>
</dbReference>
<keyword evidence="2" id="KW-0274">FAD</keyword>
<dbReference type="PANTHER" id="PTHR43004:SF3">
    <property type="entry name" value="P-HYDROXYBENZOATE HYDROXYLASE"/>
    <property type="match status" value="1"/>
</dbReference>
<sequence>MKTQVCIIGAGPAGLLLGHMLRAEGIECVVLERQTPDYVLGRIRAGVLEQITVSLMERLGLDQRLKAEGLPHDGFNLADGERLIHIDIAGLTGKHVVVYGQTELTRDLMDAREERGLEVIYEAKDAALFDIESDAPYVTYQKDGAEHRIDARIIVGCDGFHGPSRKAIPNTVGKEFERAYPFGWLGILADVPPCNHELIYANHERGFALASMRSETRSRYYVDVPLIEKIEDWSDDRIWDELAIRLGPDAAAHITRGPSIEKSIAPLRSYVFAPMRHGSLMLCGDSAHIVPPTGAKGLNLAASDVHYAADALIAFFKRNNADAIPAYSDKALARVWKSERFSWSLTKLLHRFPEDGPFERAMQIAELDYIASSKAAQTSIAENYVGLPV</sequence>
<dbReference type="Proteomes" id="UP000460561">
    <property type="component" value="Unassembled WGS sequence"/>
</dbReference>
<protein>
    <submittedName>
        <fullName evidence="4">4-hydroxybenzoate 3-monooxygenase</fullName>
        <ecNumber evidence="4">1.14.13.2</ecNumber>
    </submittedName>
</protein>
<dbReference type="InterPro" id="IPR036188">
    <property type="entry name" value="FAD/NAD-bd_sf"/>
</dbReference>
<evidence type="ECO:0000313" key="5">
    <source>
        <dbReference type="Proteomes" id="UP000460561"/>
    </source>
</evidence>
<dbReference type="InterPro" id="IPR002938">
    <property type="entry name" value="FAD-bd"/>
</dbReference>
<reference evidence="4 5" key="1">
    <citation type="submission" date="2019-12" db="EMBL/GenBank/DDBJ databases">
        <title>Genomic-based taxomic classification of the family Erythrobacteraceae.</title>
        <authorList>
            <person name="Xu L."/>
        </authorList>
    </citation>
    <scope>NUCLEOTIDE SEQUENCE [LARGE SCALE GENOMIC DNA]</scope>
    <source>
        <strain evidence="4 5">DSM 18604</strain>
    </source>
</reference>
<dbReference type="Pfam" id="PF01494">
    <property type="entry name" value="FAD_binding_3"/>
    <property type="match status" value="1"/>
</dbReference>
<evidence type="ECO:0000256" key="2">
    <source>
        <dbReference type="ARBA" id="ARBA00022827"/>
    </source>
</evidence>
<dbReference type="PRINTS" id="PR00420">
    <property type="entry name" value="RNGMNOXGNASE"/>
</dbReference>
<evidence type="ECO:0000313" key="4">
    <source>
        <dbReference type="EMBL" id="MXP26035.1"/>
    </source>
</evidence>
<dbReference type="SUPFAM" id="SSF54373">
    <property type="entry name" value="FAD-linked reductases, C-terminal domain"/>
    <property type="match status" value="1"/>
</dbReference>
<keyword evidence="4" id="KW-0560">Oxidoreductase</keyword>
<dbReference type="AlphaFoldDB" id="A0A845AB63"/>
<dbReference type="Gene3D" id="3.30.9.10">
    <property type="entry name" value="D-Amino Acid Oxidase, subunit A, domain 2"/>
    <property type="match status" value="1"/>
</dbReference>
<evidence type="ECO:0000256" key="1">
    <source>
        <dbReference type="ARBA" id="ARBA00022630"/>
    </source>
</evidence>
<dbReference type="GO" id="GO:0043639">
    <property type="term" value="P:benzoate catabolic process"/>
    <property type="evidence" value="ECO:0007669"/>
    <property type="project" value="InterPro"/>
</dbReference>
<dbReference type="InterPro" id="IPR012733">
    <property type="entry name" value="HB_mOase"/>
</dbReference>
<accession>A0A845AB63</accession>
<dbReference type="NCBIfam" id="TIGR02360">
    <property type="entry name" value="pbenz_hydroxyl"/>
    <property type="match status" value="1"/>
</dbReference>